<gene>
    <name evidence="1" type="ORF">BN996_03861</name>
</gene>
<dbReference type="Proteomes" id="UP000198902">
    <property type="component" value="Unassembled WGS sequence"/>
</dbReference>
<dbReference type="NCBIfam" id="NF033910">
    <property type="entry name" value="LWR_salt"/>
    <property type="match status" value="1"/>
</dbReference>
<dbReference type="Pfam" id="PF26423">
    <property type="entry name" value="LWR_salt"/>
    <property type="match status" value="1"/>
</dbReference>
<dbReference type="RefSeq" id="WP_089781719.1">
    <property type="nucleotide sequence ID" value="NZ_CABLRR010000006.1"/>
</dbReference>
<evidence type="ECO:0000313" key="2">
    <source>
        <dbReference type="Proteomes" id="UP000198902"/>
    </source>
</evidence>
<name>A0A0D6JXL4_9EURY</name>
<protein>
    <recommendedName>
        <fullName evidence="3">LWR-salt protein</fullName>
    </recommendedName>
</protein>
<evidence type="ECO:0000313" key="1">
    <source>
        <dbReference type="EMBL" id="CQR53910.1"/>
    </source>
</evidence>
<accession>A0A0D6JXL4</accession>
<keyword evidence="2" id="KW-1185">Reference proteome</keyword>
<sequence>MSGGETAALTYVFRVRFRLDSAAGVETDPREFETTVRVRPPPPGEEGWLLFRDALWRGEVNDERHARDLAASWLDVPVVSCSFAELRADEASLDAFREAVAADLDAFNADSVREVLHKYFGSAIRVESSGS</sequence>
<reference evidence="2" key="1">
    <citation type="submission" date="2015-03" db="EMBL/GenBank/DDBJ databases">
        <authorList>
            <person name="Urmite Genomes"/>
        </authorList>
    </citation>
    <scope>NUCLEOTIDE SEQUENCE [LARGE SCALE GENOMIC DNA]</scope>
    <source>
        <strain evidence="2">Arc-Hr</strain>
    </source>
</reference>
<evidence type="ECO:0008006" key="3">
    <source>
        <dbReference type="Google" id="ProtNLM"/>
    </source>
</evidence>
<dbReference type="AlphaFoldDB" id="A0A0D6JXL4"/>
<dbReference type="InterPro" id="IPR049798">
    <property type="entry name" value="LWR_salt"/>
</dbReference>
<proteinExistence type="predicted"/>
<organism evidence="1 2">
    <name type="scientific">Haloferax massiliensis</name>
    <dbReference type="NCBI Taxonomy" id="1476858"/>
    <lineage>
        <taxon>Archaea</taxon>
        <taxon>Methanobacteriati</taxon>
        <taxon>Methanobacteriota</taxon>
        <taxon>Stenosarchaea group</taxon>
        <taxon>Halobacteria</taxon>
        <taxon>Halobacteriales</taxon>
        <taxon>Haloferacaceae</taxon>
        <taxon>Haloferax</taxon>
    </lineage>
</organism>
<dbReference type="OrthoDB" id="202660at2157"/>
<dbReference type="EMBL" id="CSTE01000006">
    <property type="protein sequence ID" value="CQR53910.1"/>
    <property type="molecule type" value="Genomic_DNA"/>
</dbReference>